<comment type="cofactor">
    <cofactor evidence="1">
        <name>Mg(2+)</name>
        <dbReference type="ChEBI" id="CHEBI:18420"/>
    </cofactor>
</comment>
<name>A0ABT1A2E4_9PSEU</name>
<keyword evidence="7" id="KW-1185">Reference proteome</keyword>
<evidence type="ECO:0000313" key="7">
    <source>
        <dbReference type="Proteomes" id="UP001165283"/>
    </source>
</evidence>
<dbReference type="EMBL" id="JAGSOV010000039">
    <property type="protein sequence ID" value="MCO1657044.1"/>
    <property type="molecule type" value="Genomic_DNA"/>
</dbReference>
<gene>
    <name evidence="6" type="ORF">KDL28_18445</name>
</gene>
<dbReference type="Pfam" id="PF00425">
    <property type="entry name" value="Chorismate_bind"/>
    <property type="match status" value="1"/>
</dbReference>
<dbReference type="InterPro" id="IPR015890">
    <property type="entry name" value="Chorismate_C"/>
</dbReference>
<feature type="domain" description="Chorismate-utilising enzyme C-terminal" evidence="5">
    <location>
        <begin position="173"/>
        <end position="425"/>
    </location>
</feature>
<dbReference type="Gene3D" id="3.60.120.10">
    <property type="entry name" value="Anthranilate synthase"/>
    <property type="match status" value="1"/>
</dbReference>
<dbReference type="Proteomes" id="UP001165283">
    <property type="component" value="Unassembled WGS sequence"/>
</dbReference>
<dbReference type="InterPro" id="IPR005801">
    <property type="entry name" value="ADC_synthase"/>
</dbReference>
<comment type="caution">
    <text evidence="6">The sequence shown here is derived from an EMBL/GenBank/DDBJ whole genome shotgun (WGS) entry which is preliminary data.</text>
</comment>
<dbReference type="PRINTS" id="PR00095">
    <property type="entry name" value="ANTSNTHASEI"/>
</dbReference>
<organism evidence="6 7">
    <name type="scientific">Pseudonocardia humida</name>
    <dbReference type="NCBI Taxonomy" id="2800819"/>
    <lineage>
        <taxon>Bacteria</taxon>
        <taxon>Bacillati</taxon>
        <taxon>Actinomycetota</taxon>
        <taxon>Actinomycetes</taxon>
        <taxon>Pseudonocardiales</taxon>
        <taxon>Pseudonocardiaceae</taxon>
        <taxon>Pseudonocardia</taxon>
    </lineage>
</organism>
<dbReference type="InterPro" id="IPR019999">
    <property type="entry name" value="Anth_synth_I-like"/>
</dbReference>
<protein>
    <submittedName>
        <fullName evidence="6">Salicylate synthase</fullName>
    </submittedName>
</protein>
<dbReference type="NCBIfam" id="TIGR03494">
    <property type="entry name" value="salicyl_syn"/>
    <property type="match status" value="1"/>
</dbReference>
<sequence length="451" mass="47094">MSAPTHDARTRVGEPLPTAAALRLVRDRPGPFVLYERGGSWSLGLGARHEVVVRAGGVELRSGGEVRRRLPADRHVLRRVGELAAEVGAPGSRAYGWAAFELAHLLRGGPVPGGQPLLHLVLPEHEVRSGPAGTDVRTGDGADPGALLAALTAAPGTAPPAPLVVDERRGGAAYRAAVAAAIDDIRAGRLLKVILSRVVEVDEPVDLVATYAVGRRDNTPARSYLLDVGGLRAAGFSPETVVEVGAGGEVSTQPLAGTRALSGDREIDGRLRAELVDDPKEVFEHAISVRDAQAELAGLCAPGSVRVAEFMAVKARGSVQHLASRVSGRLGAGVSGWDALGRLFPAITVTGVPKPAALEAIRRYETEPRGMYGGVVLTADADGALDAALVLRTVFQRGGRTWLRAGAGIVGPSDPARELEESCEKLRSVSRFLVPARVPAEHTAPVGGSRR</sequence>
<evidence type="ECO:0000259" key="5">
    <source>
        <dbReference type="Pfam" id="PF00425"/>
    </source>
</evidence>
<dbReference type="InterPro" id="IPR019996">
    <property type="entry name" value="Salicylate_synthase"/>
</dbReference>
<evidence type="ECO:0000256" key="3">
    <source>
        <dbReference type="ARBA" id="ARBA00022842"/>
    </source>
</evidence>
<evidence type="ECO:0000313" key="6">
    <source>
        <dbReference type="EMBL" id="MCO1657044.1"/>
    </source>
</evidence>
<accession>A0ABT1A2E4</accession>
<evidence type="ECO:0000256" key="1">
    <source>
        <dbReference type="ARBA" id="ARBA00001946"/>
    </source>
</evidence>
<dbReference type="PANTHER" id="PTHR11236">
    <property type="entry name" value="AMINOBENZOATE/ANTHRANILATE SYNTHASE"/>
    <property type="match status" value="1"/>
</dbReference>
<keyword evidence="3" id="KW-0460">Magnesium</keyword>
<dbReference type="PANTHER" id="PTHR11236:SF48">
    <property type="entry name" value="ISOCHORISMATE SYNTHASE MENF"/>
    <property type="match status" value="1"/>
</dbReference>
<evidence type="ECO:0000256" key="2">
    <source>
        <dbReference type="ARBA" id="ARBA00022723"/>
    </source>
</evidence>
<reference evidence="6" key="1">
    <citation type="submission" date="2021-04" db="EMBL/GenBank/DDBJ databases">
        <title>Pseudonocardia sp. nov., isolated from sandy soil of mangrove forest.</title>
        <authorList>
            <person name="Zan Z."/>
            <person name="Huang R."/>
            <person name="Liu W."/>
        </authorList>
    </citation>
    <scope>NUCLEOTIDE SEQUENCE</scope>
    <source>
        <strain evidence="6">S2-4</strain>
    </source>
</reference>
<evidence type="ECO:0000256" key="4">
    <source>
        <dbReference type="ARBA" id="ARBA00023239"/>
    </source>
</evidence>
<proteinExistence type="predicted"/>
<keyword evidence="2" id="KW-0479">Metal-binding</keyword>
<dbReference type="RefSeq" id="WP_252440354.1">
    <property type="nucleotide sequence ID" value="NZ_JAGSOV010000039.1"/>
</dbReference>
<keyword evidence="4" id="KW-0456">Lyase</keyword>
<dbReference type="SUPFAM" id="SSF56322">
    <property type="entry name" value="ADC synthase"/>
    <property type="match status" value="1"/>
</dbReference>